<dbReference type="AlphaFoldDB" id="A0A166SUI2"/>
<dbReference type="GO" id="GO:0005524">
    <property type="term" value="F:ATP binding"/>
    <property type="evidence" value="ECO:0007669"/>
    <property type="project" value="UniProtKB-KW"/>
</dbReference>
<reference evidence="3" key="1">
    <citation type="journal article" date="2016" name="Mol. Biol. Evol.">
        <title>Comparative Genomics of Early-Diverging Mushroom-Forming Fungi Provides Insights into the Origins of Lignocellulose Decay Capabilities.</title>
        <authorList>
            <person name="Nagy L.G."/>
            <person name="Riley R."/>
            <person name="Tritt A."/>
            <person name="Adam C."/>
            <person name="Daum C."/>
            <person name="Floudas D."/>
            <person name="Sun H."/>
            <person name="Yadav J.S."/>
            <person name="Pangilinan J."/>
            <person name="Larsson K.H."/>
            <person name="Matsuura K."/>
            <person name="Barry K."/>
            <person name="Labutti K."/>
            <person name="Kuo R."/>
            <person name="Ohm R.A."/>
            <person name="Bhattacharya S.S."/>
            <person name="Shirouzu T."/>
            <person name="Yoshinaga Y."/>
            <person name="Martin F.M."/>
            <person name="Grigoriev I.V."/>
            <person name="Hibbett D.S."/>
        </authorList>
    </citation>
    <scope>NUCLEOTIDE SEQUENCE [LARGE SCALE GENOMIC DNA]</scope>
    <source>
        <strain evidence="3">CBS 109695</strain>
    </source>
</reference>
<evidence type="ECO:0000256" key="2">
    <source>
        <dbReference type="ARBA" id="ARBA00022840"/>
    </source>
</evidence>
<dbReference type="Gene3D" id="3.40.50.300">
    <property type="entry name" value="P-loop containing nucleotide triphosphate hydrolases"/>
    <property type="match status" value="2"/>
</dbReference>
<keyword evidence="1" id="KW-0547">Nucleotide-binding</keyword>
<proteinExistence type="predicted"/>
<organism evidence="3">
    <name type="scientific">Athelia psychrophila</name>
    <dbReference type="NCBI Taxonomy" id="1759441"/>
    <lineage>
        <taxon>Eukaryota</taxon>
        <taxon>Fungi</taxon>
        <taxon>Dikarya</taxon>
        <taxon>Basidiomycota</taxon>
        <taxon>Agaricomycotina</taxon>
        <taxon>Agaricomycetes</taxon>
        <taxon>Agaricomycetidae</taxon>
        <taxon>Atheliales</taxon>
        <taxon>Atheliaceae</taxon>
        <taxon>Athelia</taxon>
    </lineage>
</organism>
<evidence type="ECO:0000313" key="3">
    <source>
        <dbReference type="EMBL" id="KZP29857.1"/>
    </source>
</evidence>
<sequence length="211" mass="22047">MPRKAGPIQKHAIPNVTKVLAIASGKGGVGKSTVAVNLAFSLAMLPARLRIDGATNSDTPIVWRGLMVQKAVQQLLFDVDWRRDGGGGGRLGHVGGGYAAGTGDYVALTDVRRGIAMVRKVSVPKQFHFMCPSWTTPHHHLGSLGKFRSTASQLGVDVLGELRLVLGVSSGGDEGTLYALAPRAGHDGVGGVEWKATMDSVAASVWAELSG</sequence>
<dbReference type="PANTHER" id="PTHR42961:SF2">
    <property type="entry name" value="IRON-SULFUR PROTEIN NUBPL"/>
    <property type="match status" value="1"/>
</dbReference>
<dbReference type="InterPro" id="IPR044304">
    <property type="entry name" value="NUBPL-like"/>
</dbReference>
<evidence type="ECO:0000256" key="1">
    <source>
        <dbReference type="ARBA" id="ARBA00022741"/>
    </source>
</evidence>
<protein>
    <recommendedName>
        <fullName evidence="4">P-loop containing nucleoside triphosphate hydrolase protein</fullName>
    </recommendedName>
</protein>
<dbReference type="GO" id="GO:0051539">
    <property type="term" value="F:4 iron, 4 sulfur cluster binding"/>
    <property type="evidence" value="ECO:0007669"/>
    <property type="project" value="TreeGrafter"/>
</dbReference>
<dbReference type="InterPro" id="IPR027417">
    <property type="entry name" value="P-loop_NTPase"/>
</dbReference>
<dbReference type="PANTHER" id="PTHR42961">
    <property type="entry name" value="IRON-SULFUR PROTEIN NUBPL"/>
    <property type="match status" value="1"/>
</dbReference>
<dbReference type="OrthoDB" id="1741334at2759"/>
<accession>A0A166SUI2</accession>
<dbReference type="EMBL" id="KV417496">
    <property type="protein sequence ID" value="KZP29857.1"/>
    <property type="molecule type" value="Genomic_DNA"/>
</dbReference>
<dbReference type="STRING" id="436010.A0A166SUI2"/>
<dbReference type="GO" id="GO:0016226">
    <property type="term" value="P:iron-sulfur cluster assembly"/>
    <property type="evidence" value="ECO:0007669"/>
    <property type="project" value="InterPro"/>
</dbReference>
<keyword evidence="2" id="KW-0067">ATP-binding</keyword>
<dbReference type="InterPro" id="IPR033756">
    <property type="entry name" value="YlxH/NBP35"/>
</dbReference>
<evidence type="ECO:0008006" key="4">
    <source>
        <dbReference type="Google" id="ProtNLM"/>
    </source>
</evidence>
<gene>
    <name evidence="3" type="ORF">FIBSPDRAFT_908181</name>
</gene>
<dbReference type="Pfam" id="PF10609">
    <property type="entry name" value="ParA"/>
    <property type="match status" value="1"/>
</dbReference>
<dbReference type="SUPFAM" id="SSF52540">
    <property type="entry name" value="P-loop containing nucleoside triphosphate hydrolases"/>
    <property type="match status" value="1"/>
</dbReference>
<name>A0A166SUI2_9AGAM</name>